<protein>
    <submittedName>
        <fullName evidence="1">GxxExxY protein</fullName>
    </submittedName>
</protein>
<evidence type="ECO:0000313" key="1">
    <source>
        <dbReference type="EMBL" id="TKT91296.1"/>
    </source>
</evidence>
<dbReference type="AlphaFoldDB" id="A0A4U6D3S4"/>
<reference evidence="1 2" key="1">
    <citation type="submission" date="2019-05" db="EMBL/GenBank/DDBJ databases">
        <title>Dyadobacter AR-3-8 sp. nov., isolated from arctic soil.</title>
        <authorList>
            <person name="Chaudhary D.K."/>
        </authorList>
    </citation>
    <scope>NUCLEOTIDE SEQUENCE [LARGE SCALE GENOMIC DNA]</scope>
    <source>
        <strain evidence="1 2">AR-3-8</strain>
    </source>
</reference>
<gene>
    <name evidence="1" type="ORF">FDK13_16795</name>
</gene>
<dbReference type="InterPro" id="IPR026350">
    <property type="entry name" value="GxxExxY"/>
</dbReference>
<comment type="caution">
    <text evidence="1">The sequence shown here is derived from an EMBL/GenBank/DDBJ whole genome shotgun (WGS) entry which is preliminary data.</text>
</comment>
<proteinExistence type="predicted"/>
<dbReference type="EMBL" id="SZVO01000007">
    <property type="protein sequence ID" value="TKT91296.1"/>
    <property type="molecule type" value="Genomic_DNA"/>
</dbReference>
<evidence type="ECO:0000313" key="2">
    <source>
        <dbReference type="Proteomes" id="UP000304900"/>
    </source>
</evidence>
<dbReference type="Proteomes" id="UP000304900">
    <property type="component" value="Unassembled WGS sequence"/>
</dbReference>
<sequence>MEINEITGDIIGCCIEIHKELGPGLLESAYEECLAHELSNSGLFFERQKPLPVRYKEIQIEYGYRMDFIVENQVVVELKSVEIINNVHTAQILTYMRFSEMNAGLLINFNVSVLKNGIKRFIN</sequence>
<dbReference type="NCBIfam" id="TIGR04256">
    <property type="entry name" value="GxxExxY"/>
    <property type="match status" value="1"/>
</dbReference>
<name>A0A4U6D3S4_9BACT</name>
<dbReference type="Pfam" id="PF13366">
    <property type="entry name" value="PDDEXK_3"/>
    <property type="match status" value="1"/>
</dbReference>
<dbReference type="OrthoDB" id="1119698at2"/>
<accession>A0A4U6D3S4</accession>
<keyword evidence="2" id="KW-1185">Reference proteome</keyword>
<organism evidence="1 2">
    <name type="scientific">Dyadobacter frigoris</name>
    <dbReference type="NCBI Taxonomy" id="2576211"/>
    <lineage>
        <taxon>Bacteria</taxon>
        <taxon>Pseudomonadati</taxon>
        <taxon>Bacteroidota</taxon>
        <taxon>Cytophagia</taxon>
        <taxon>Cytophagales</taxon>
        <taxon>Spirosomataceae</taxon>
        <taxon>Dyadobacter</taxon>
    </lineage>
</organism>
<dbReference type="RefSeq" id="WP_137341156.1">
    <property type="nucleotide sequence ID" value="NZ_BSQH01000021.1"/>
</dbReference>